<protein>
    <recommendedName>
        <fullName evidence="1">CBM3 domain-containing protein</fullName>
    </recommendedName>
</protein>
<evidence type="ECO:0000259" key="1">
    <source>
        <dbReference type="PROSITE" id="PS51172"/>
    </source>
</evidence>
<dbReference type="InterPro" id="IPR001956">
    <property type="entry name" value="CBM3"/>
</dbReference>
<dbReference type="SUPFAM" id="SSF49384">
    <property type="entry name" value="Carbohydrate-binding domain"/>
    <property type="match status" value="2"/>
</dbReference>
<dbReference type="SMART" id="SM01067">
    <property type="entry name" value="CBM_3"/>
    <property type="match status" value="2"/>
</dbReference>
<name>A0ABS3JM21_9BACT</name>
<sequence length="1234" mass="126334">MTLFSTHSRERSASPVPAGQKACWAIGLLIALLVSWTSQVSAQTAPASVSVTGACLNSTYTLTKVADNFESTGRPAYLGSGAVTINETRYPDVSLTLYYLASASSWVLNFDGQPYQSNASTSTLPPATGWQAVEGDGTIGTCQGSGPLRVLYATTVASITRTGSSPTNATSVIYTVTFADEVTGLTASNFSLETRGTITGATVSNLTGAGKTYTVSVNTGSGSGTLQLILANTQNLLPSVSNLPFLGETYTLDKTAPTVTSVSVPANGTYRAAQPLNFTVTFSEAAIVTGSPQLGLTIGATNRQASYVSGSGTTALLFRYTIQSGDLDTDGIALASALALNGGSIRDAVGNNATLTLSGAPATTGILVDGVAPTVLSSSRQSPVTATTNATALSFRVVFSEPVSGVTVSSFLVTASGVTGAIASVVAVSGSFTTYDVAVNGVSGNGTIQLDVKSSGSGITDPVGNPLSGGFTTGEAYTIDQTRPSVVITTSPAVSGGFLSGAYPVAVTVTFSENVTGFVAGDLGITNGEVRNFTGSGSTYTFDLLPTAKGQTTIGVPANVAQDAASNGNQAASPLSFFYLPPVTITGFAATPATVCASTPVTLTATLGQLTDTYSFTLVGGGNTIVGTTPNAFSQTLTARSLGSVSFSLRVFNGYTYAFANASITINPQPTVSLANNGPITCTQSSVTLVATANGQGQALTYRFSADASPVGGSSDNTATVTRAGDYSVTVTTAGGCTATAQTTVGNSATLATPTLLTQNGQASLTVDLNAPPVTLLVGGCSGTASWTGSNGSSGTGSTITVPTGQPGRFVYQARCQLGSCVSDAASATVVVQGRLTVLQRDVDNYIDNNAIQPLIVLQNQGAGSLPLSGLTLRYYLTVEGASALSNLSINYAQVGNSNVRLRYVPLVPAQAGAAGYVEYSFTGGAGSLAPGASSGPIQAYFAKGDYSGLNEADDYSYAPVRDQLVGTLRITAYYNGVLIAGQEPGGVFTPVRALRALTESKNGPSATQINTYLEIRNEGNVAVNYSDLRARYYFTSDGNERLQVEVDEGNVSTQLVALNPAVGGANYYLEIRYNQGGQLAPGASTGRVRYRISKPDGGRFDQTNDYSYQEQPAESSSNGRVPVYVAGERVWGSEPTGSARIASVEPGTQLEVILLGNPVRGDAVSVQIRGAGSAPLTLQLVDTQGRMITSKQVATPQPTEQHELSVAGQGAGILLLQVSTPTQKQTIRVLKAE</sequence>
<dbReference type="InterPro" id="IPR036966">
    <property type="entry name" value="CBM3_sf"/>
</dbReference>
<dbReference type="InterPro" id="IPR044048">
    <property type="entry name" value="Big_12"/>
</dbReference>
<gene>
    <name evidence="2" type="ORF">J2I46_20900</name>
</gene>
<dbReference type="PROSITE" id="PS51172">
    <property type="entry name" value="CBM3"/>
    <property type="match status" value="2"/>
</dbReference>
<dbReference type="Pfam" id="PF19078">
    <property type="entry name" value="Big_12"/>
    <property type="match status" value="1"/>
</dbReference>
<evidence type="ECO:0000313" key="3">
    <source>
        <dbReference type="Proteomes" id="UP000664628"/>
    </source>
</evidence>
<evidence type="ECO:0000313" key="2">
    <source>
        <dbReference type="EMBL" id="MBO0951056.1"/>
    </source>
</evidence>
<comment type="caution">
    <text evidence="2">The sequence shown here is derived from an EMBL/GenBank/DDBJ whole genome shotgun (WGS) entry which is preliminary data.</text>
</comment>
<proteinExistence type="predicted"/>
<dbReference type="Gene3D" id="2.60.40.710">
    <property type="entry name" value="Endoglucanase-like"/>
    <property type="match status" value="2"/>
</dbReference>
<dbReference type="Pfam" id="PF00942">
    <property type="entry name" value="CBM_3"/>
    <property type="match status" value="2"/>
</dbReference>
<dbReference type="InterPro" id="IPR008965">
    <property type="entry name" value="CBM2/CBM3_carb-bd_dom_sf"/>
</dbReference>
<keyword evidence="3" id="KW-1185">Reference proteome</keyword>
<organism evidence="2 3">
    <name type="scientific">Fibrella forsythiae</name>
    <dbReference type="NCBI Taxonomy" id="2817061"/>
    <lineage>
        <taxon>Bacteria</taxon>
        <taxon>Pseudomonadati</taxon>
        <taxon>Bacteroidota</taxon>
        <taxon>Cytophagia</taxon>
        <taxon>Cytophagales</taxon>
        <taxon>Spirosomataceae</taxon>
        <taxon>Fibrella</taxon>
    </lineage>
</organism>
<dbReference type="RefSeq" id="WP_207330992.1">
    <property type="nucleotide sequence ID" value="NZ_JAFMYW010000006.1"/>
</dbReference>
<dbReference type="Gene3D" id="2.60.40.10">
    <property type="entry name" value="Immunoglobulins"/>
    <property type="match status" value="1"/>
</dbReference>
<feature type="domain" description="CBM3" evidence="1">
    <location>
        <begin position="832"/>
        <end position="986"/>
    </location>
</feature>
<reference evidence="2 3" key="1">
    <citation type="submission" date="2021-03" db="EMBL/GenBank/DDBJ databases">
        <title>Fibrella sp. HMF5405 genome sequencing and assembly.</title>
        <authorList>
            <person name="Kang H."/>
            <person name="Kim H."/>
            <person name="Bae S."/>
            <person name="Joh K."/>
        </authorList>
    </citation>
    <scope>NUCLEOTIDE SEQUENCE [LARGE SCALE GENOMIC DNA]</scope>
    <source>
        <strain evidence="2 3">HMF5405</strain>
    </source>
</reference>
<feature type="domain" description="CBM3" evidence="1">
    <location>
        <begin position="990"/>
        <end position="1137"/>
    </location>
</feature>
<dbReference type="InterPro" id="IPR013783">
    <property type="entry name" value="Ig-like_fold"/>
</dbReference>
<dbReference type="EMBL" id="JAFMYW010000006">
    <property type="protein sequence ID" value="MBO0951056.1"/>
    <property type="molecule type" value="Genomic_DNA"/>
</dbReference>
<dbReference type="Proteomes" id="UP000664628">
    <property type="component" value="Unassembled WGS sequence"/>
</dbReference>
<accession>A0ABS3JM21</accession>